<organism evidence="11 12">
    <name type="scientific">Astatotilapia calliptera</name>
    <name type="common">Eastern happy</name>
    <name type="synonym">Chromis callipterus</name>
    <dbReference type="NCBI Taxonomy" id="8154"/>
    <lineage>
        <taxon>Eukaryota</taxon>
        <taxon>Metazoa</taxon>
        <taxon>Chordata</taxon>
        <taxon>Craniata</taxon>
        <taxon>Vertebrata</taxon>
        <taxon>Euteleostomi</taxon>
        <taxon>Actinopterygii</taxon>
        <taxon>Neopterygii</taxon>
        <taxon>Teleostei</taxon>
        <taxon>Neoteleostei</taxon>
        <taxon>Acanthomorphata</taxon>
        <taxon>Ovalentaria</taxon>
        <taxon>Cichlomorphae</taxon>
        <taxon>Cichliformes</taxon>
        <taxon>Cichlidae</taxon>
        <taxon>African cichlids</taxon>
        <taxon>Pseudocrenilabrinae</taxon>
        <taxon>Haplochromini</taxon>
        <taxon>Astatotilapia</taxon>
    </lineage>
</organism>
<feature type="transmembrane region" description="Helical" evidence="9">
    <location>
        <begin position="260"/>
        <end position="281"/>
    </location>
</feature>
<reference evidence="12" key="2">
    <citation type="submission" date="2023-03" db="EMBL/GenBank/DDBJ databases">
        <authorList>
            <consortium name="Wellcome Sanger Institute Data Sharing"/>
        </authorList>
    </citation>
    <scope>NUCLEOTIDE SEQUENCE [LARGE SCALE GENOMIC DNA]</scope>
</reference>
<dbReference type="Bgee" id="ENSACLG00000017250">
    <property type="expression patterns" value="Expressed in anal fin and 6 other cell types or tissues"/>
</dbReference>
<gene>
    <name evidence="11" type="primary">PIGU</name>
</gene>
<evidence type="ECO:0000256" key="9">
    <source>
        <dbReference type="SAM" id="Phobius"/>
    </source>
</evidence>
<evidence type="ECO:0000256" key="4">
    <source>
        <dbReference type="ARBA" id="ARBA00022502"/>
    </source>
</evidence>
<protein>
    <recommendedName>
        <fullName evidence="13">Phosphatidylinositol glycan anchor biosynthesis, class U</fullName>
    </recommendedName>
</protein>
<feature type="transmembrane region" description="Helical" evidence="9">
    <location>
        <begin position="388"/>
        <end position="410"/>
    </location>
</feature>
<evidence type="ECO:0000256" key="6">
    <source>
        <dbReference type="ARBA" id="ARBA00022824"/>
    </source>
</evidence>
<evidence type="ECO:0000256" key="3">
    <source>
        <dbReference type="ARBA" id="ARBA00010026"/>
    </source>
</evidence>
<keyword evidence="6" id="KW-0256">Endoplasmic reticulum</keyword>
<feature type="transmembrane region" description="Helical" evidence="9">
    <location>
        <begin position="152"/>
        <end position="176"/>
    </location>
</feature>
<feature type="transmembrane region" description="Helical" evidence="9">
    <location>
        <begin position="317"/>
        <end position="345"/>
    </location>
</feature>
<evidence type="ECO:0008006" key="13">
    <source>
        <dbReference type="Google" id="ProtNLM"/>
    </source>
</evidence>
<feature type="transmembrane region" description="Helical" evidence="9">
    <location>
        <begin position="223"/>
        <end position="254"/>
    </location>
</feature>
<dbReference type="GO" id="GO:0016255">
    <property type="term" value="P:attachment of GPI anchor to protein"/>
    <property type="evidence" value="ECO:0007669"/>
    <property type="project" value="InterPro"/>
</dbReference>
<name>A0A3P8Q7N6_ASTCA</name>
<feature type="chain" id="PRO_5018181415" description="Phosphatidylinositol glycan anchor biosynthesis, class U" evidence="10">
    <location>
        <begin position="26"/>
        <end position="438"/>
    </location>
</feature>
<dbReference type="OMA" id="LWYLWIV"/>
<evidence type="ECO:0000256" key="8">
    <source>
        <dbReference type="ARBA" id="ARBA00023136"/>
    </source>
</evidence>
<dbReference type="GO" id="GO:0042765">
    <property type="term" value="C:GPI-anchor transamidase complex"/>
    <property type="evidence" value="ECO:0007669"/>
    <property type="project" value="InterPro"/>
</dbReference>
<feature type="transmembrane region" description="Helical" evidence="9">
    <location>
        <begin position="182"/>
        <end position="211"/>
    </location>
</feature>
<keyword evidence="4" id="KW-0337">GPI-anchor biosynthesis</keyword>
<evidence type="ECO:0000256" key="5">
    <source>
        <dbReference type="ARBA" id="ARBA00022692"/>
    </source>
</evidence>
<evidence type="ECO:0000256" key="2">
    <source>
        <dbReference type="ARBA" id="ARBA00004687"/>
    </source>
</evidence>
<evidence type="ECO:0000313" key="12">
    <source>
        <dbReference type="Proteomes" id="UP000265100"/>
    </source>
</evidence>
<dbReference type="GO" id="GO:0006506">
    <property type="term" value="P:GPI anchor biosynthetic process"/>
    <property type="evidence" value="ECO:0007669"/>
    <property type="project" value="UniProtKB-UniPathway"/>
</dbReference>
<evidence type="ECO:0000256" key="10">
    <source>
        <dbReference type="SAM" id="SignalP"/>
    </source>
</evidence>
<dbReference type="GeneTree" id="ENSGT00390000014941"/>
<dbReference type="AlphaFoldDB" id="A0A3P8Q7N6"/>
<feature type="signal peptide" evidence="10">
    <location>
        <begin position="1"/>
        <end position="25"/>
    </location>
</feature>
<dbReference type="STRING" id="8154.ENSACLP00000025426"/>
<keyword evidence="8 9" id="KW-0472">Membrane</keyword>
<keyword evidence="12" id="KW-1185">Reference proteome</keyword>
<feature type="transmembrane region" description="Helical" evidence="9">
    <location>
        <begin position="82"/>
        <end position="105"/>
    </location>
</feature>
<accession>A0A3P8Q7N6</accession>
<evidence type="ECO:0000256" key="7">
    <source>
        <dbReference type="ARBA" id="ARBA00022989"/>
    </source>
</evidence>
<keyword evidence="7 9" id="KW-1133">Transmembrane helix</keyword>
<comment type="similarity">
    <text evidence="3">Belongs to the PIGU family.</text>
</comment>
<evidence type="ECO:0000256" key="1">
    <source>
        <dbReference type="ARBA" id="ARBA00004477"/>
    </source>
</evidence>
<keyword evidence="5 9" id="KW-0812">Transmembrane</keyword>
<comment type="subcellular location">
    <subcellularLocation>
        <location evidence="1">Endoplasmic reticulum membrane</location>
        <topology evidence="1">Multi-pass membrane protein</topology>
    </subcellularLocation>
</comment>
<feature type="transmembrane region" description="Helical" evidence="9">
    <location>
        <begin position="357"/>
        <end position="382"/>
    </location>
</feature>
<reference evidence="11 12" key="1">
    <citation type="submission" date="2018-05" db="EMBL/GenBank/DDBJ databases">
        <authorList>
            <person name="Datahose"/>
        </authorList>
    </citation>
    <scope>NUCLEOTIDE SEQUENCE</scope>
</reference>
<sequence>MAAPLTLLLIVAVTIRAALFRSSLAELIAERVEVVSPITAWKRVVEGLALLDLGVSPYSGDVFHETPLIIYMFHFLVDYAEITFMTFVFGALCVCICFFFIYLSLMPFQFRKQKFALEADRYPMDSLELIRSPKEMYYVPLKVAMFYLLNPFTILSCVAKSTCGLNNAVLALFFLSTIKRNVLLSAIFLCLATYQSIYPITLCAPAMLYFMQRQYIPVNFRRVSFWWFIVQYLFMYLGSLFVLICLSFFLLGSWDYLPSVYGFILSVPDLTPNIGLFWYFFAEMFEHFRLFFLCVFQINVFFYTIPLSIKLKEHPVFLIFMQLAVISIFKSYPTVGDVALYLAFLPVWSHLHRFLRNIFLVSCVLLACSALFPVLWHLWIYAGSANSNFYYAITLLFNVAQILLVSDYFYAFLRREHHLTNGLYLKRKDGSEATLILK</sequence>
<comment type="pathway">
    <text evidence="2">Glycolipid biosynthesis; glycosylphosphatidylinositol-anchor biosynthesis.</text>
</comment>
<keyword evidence="10" id="KW-0732">Signal</keyword>
<dbReference type="Proteomes" id="UP000265100">
    <property type="component" value="Chromosome 5"/>
</dbReference>
<proteinExistence type="inferred from homology"/>
<evidence type="ECO:0000313" key="11">
    <source>
        <dbReference type="Ensembl" id="ENSACLP00000025426.1"/>
    </source>
</evidence>
<reference evidence="11" key="4">
    <citation type="submission" date="2025-09" db="UniProtKB">
        <authorList>
            <consortium name="Ensembl"/>
        </authorList>
    </citation>
    <scope>IDENTIFICATION</scope>
</reference>
<feature type="transmembrane region" description="Helical" evidence="9">
    <location>
        <begin position="288"/>
        <end position="305"/>
    </location>
</feature>
<dbReference type="UniPathway" id="UPA00196"/>
<reference evidence="11" key="3">
    <citation type="submission" date="2025-08" db="UniProtKB">
        <authorList>
            <consortium name="Ensembl"/>
        </authorList>
    </citation>
    <scope>IDENTIFICATION</scope>
</reference>
<dbReference type="Ensembl" id="ENSACLT00000026034.2">
    <property type="protein sequence ID" value="ENSACLP00000025426.1"/>
    <property type="gene ID" value="ENSACLG00000017250.2"/>
</dbReference>
<dbReference type="InterPro" id="IPR009600">
    <property type="entry name" value="PIG-U"/>
</dbReference>
<dbReference type="PANTHER" id="PTHR13121:SF0">
    <property type="entry name" value="PHOSPHATIDYLINOSITOL GLYCAN ANCHOR BIOSYNTHESIS CLASS U PROTEIN"/>
    <property type="match status" value="1"/>
</dbReference>
<dbReference type="Pfam" id="PF06728">
    <property type="entry name" value="PIG-U"/>
    <property type="match status" value="1"/>
</dbReference>
<dbReference type="PANTHER" id="PTHR13121">
    <property type="entry name" value="GPI TRANSAMIDASE COMPONENT PIG-U"/>
    <property type="match status" value="1"/>
</dbReference>